<dbReference type="AlphaFoldDB" id="X1P381"/>
<reference evidence="2" key="1">
    <citation type="journal article" date="2014" name="Front. Microbiol.">
        <title>High frequency of phylogenetically diverse reductive dehalogenase-homologous genes in deep subseafloor sedimentary metagenomes.</title>
        <authorList>
            <person name="Kawai M."/>
            <person name="Futagami T."/>
            <person name="Toyoda A."/>
            <person name="Takaki Y."/>
            <person name="Nishi S."/>
            <person name="Hori S."/>
            <person name="Arai W."/>
            <person name="Tsubouchi T."/>
            <person name="Morono Y."/>
            <person name="Uchiyama I."/>
            <person name="Ito T."/>
            <person name="Fujiyama A."/>
            <person name="Inagaki F."/>
            <person name="Takami H."/>
        </authorList>
    </citation>
    <scope>NUCLEOTIDE SEQUENCE</scope>
    <source>
        <strain evidence="2">Expedition CK06-06</strain>
    </source>
</reference>
<gene>
    <name evidence="2" type="ORF">S06H3_31931</name>
</gene>
<evidence type="ECO:0000313" key="2">
    <source>
        <dbReference type="EMBL" id="GAI25374.1"/>
    </source>
</evidence>
<dbReference type="Pfam" id="PF16640">
    <property type="entry name" value="Big_3_5"/>
    <property type="match status" value="2"/>
</dbReference>
<feature type="non-terminal residue" evidence="2">
    <location>
        <position position="278"/>
    </location>
</feature>
<comment type="caution">
    <text evidence="2">The sequence shown here is derived from an EMBL/GenBank/DDBJ whole genome shotgun (WGS) entry which is preliminary data.</text>
</comment>
<feature type="domain" description="Bacterial Ig-like" evidence="1">
    <location>
        <begin position="41"/>
        <end position="126"/>
    </location>
</feature>
<dbReference type="EMBL" id="BARV01018940">
    <property type="protein sequence ID" value="GAI25374.1"/>
    <property type="molecule type" value="Genomic_DNA"/>
</dbReference>
<evidence type="ECO:0000259" key="1">
    <source>
        <dbReference type="Pfam" id="PF16640"/>
    </source>
</evidence>
<organism evidence="2">
    <name type="scientific">marine sediment metagenome</name>
    <dbReference type="NCBI Taxonomy" id="412755"/>
    <lineage>
        <taxon>unclassified sequences</taxon>
        <taxon>metagenomes</taxon>
        <taxon>ecological metagenomes</taxon>
    </lineage>
</organism>
<feature type="domain" description="Bacterial Ig-like" evidence="1">
    <location>
        <begin position="140"/>
        <end position="225"/>
    </location>
</feature>
<accession>X1P381</accession>
<dbReference type="InterPro" id="IPR032109">
    <property type="entry name" value="Big_3_5"/>
</dbReference>
<name>X1P381_9ZZZZ</name>
<dbReference type="Gene3D" id="2.60.40.10">
    <property type="entry name" value="Immunoglobulins"/>
    <property type="match status" value="2"/>
</dbReference>
<dbReference type="InterPro" id="IPR013783">
    <property type="entry name" value="Ig-like_fold"/>
</dbReference>
<sequence>TTKVDFYGGHAEAGAWKEDYHSTITLTPRVVKKDTKLKCENKTTDVGEKVTLEAKLEEKALPYYDIKNGLVKFYVGGAYVGYDYTDDNGKAYLDYTPTAAGTFTTKVVFEGAATYNRSEGTCTLTVKTPAKKDTKLKCENKTTDVGEKVTLEAKLEEKALPYYDIKNGYVKFYVNGAYKGGDYTDDNGKVYLDYTPTTAGTFTIKVVFSATGNYNGSEDTCTLTVKVPPKKDTKLKCYDKTTDVNKKVTLEAKLEEKALPYYDIKNGYVKFYVNGAYK</sequence>
<proteinExistence type="predicted"/>
<feature type="non-terminal residue" evidence="2">
    <location>
        <position position="1"/>
    </location>
</feature>
<protein>
    <recommendedName>
        <fullName evidence="1">Bacterial Ig-like domain-containing protein</fullName>
    </recommendedName>
</protein>